<reference evidence="1 2" key="1">
    <citation type="submission" date="2021-03" db="EMBL/GenBank/DDBJ databases">
        <title>Tianweitania aestuarii sp. nov., isolated from a tidal flat.</title>
        <authorList>
            <person name="Park S."/>
            <person name="Yoon J.-H."/>
        </authorList>
    </citation>
    <scope>NUCLEOTIDE SEQUENCE [LARGE SCALE GENOMIC DNA]</scope>
    <source>
        <strain evidence="1 2">BSSL-BM11</strain>
    </source>
</reference>
<proteinExistence type="predicted"/>
<gene>
    <name evidence="1" type="ORF">JYU29_09120</name>
</gene>
<dbReference type="RefSeq" id="WP_213984500.1">
    <property type="nucleotide sequence ID" value="NZ_JAFMNX010000002.1"/>
</dbReference>
<keyword evidence="2" id="KW-1185">Reference proteome</keyword>
<evidence type="ECO:0000313" key="2">
    <source>
        <dbReference type="Proteomes" id="UP001297272"/>
    </source>
</evidence>
<evidence type="ECO:0000313" key="1">
    <source>
        <dbReference type="EMBL" id="MBS9720845.1"/>
    </source>
</evidence>
<accession>A0ABS5RVP6</accession>
<comment type="caution">
    <text evidence="1">The sequence shown here is derived from an EMBL/GenBank/DDBJ whole genome shotgun (WGS) entry which is preliminary data.</text>
</comment>
<name>A0ABS5RVP6_9HYPH</name>
<organism evidence="1 2">
    <name type="scientific">Tianweitania aestuarii</name>
    <dbReference type="NCBI Taxonomy" id="2814886"/>
    <lineage>
        <taxon>Bacteria</taxon>
        <taxon>Pseudomonadati</taxon>
        <taxon>Pseudomonadota</taxon>
        <taxon>Alphaproteobacteria</taxon>
        <taxon>Hyphomicrobiales</taxon>
        <taxon>Phyllobacteriaceae</taxon>
        <taxon>Tianweitania</taxon>
    </lineage>
</organism>
<sequence>MTILPLAVGIADTILNAAGSNRRFNLVEVANELLRQHPAVDVSTDDVVSTLREEGRLAGLCLETC</sequence>
<dbReference type="Proteomes" id="UP001297272">
    <property type="component" value="Unassembled WGS sequence"/>
</dbReference>
<dbReference type="EMBL" id="JAFMNX010000002">
    <property type="protein sequence ID" value="MBS9720845.1"/>
    <property type="molecule type" value="Genomic_DNA"/>
</dbReference>
<protein>
    <submittedName>
        <fullName evidence="1">Uncharacterized protein</fullName>
    </submittedName>
</protein>